<evidence type="ECO:0000256" key="3">
    <source>
        <dbReference type="ARBA" id="ARBA00022679"/>
    </source>
</evidence>
<dbReference type="PANTHER" id="PTHR13693">
    <property type="entry name" value="CLASS II AMINOTRANSFERASE/8-AMINO-7-OXONONANOATE SYNTHASE"/>
    <property type="match status" value="1"/>
</dbReference>
<dbReference type="SUPFAM" id="SSF53383">
    <property type="entry name" value="PLP-dependent transferases"/>
    <property type="match status" value="1"/>
</dbReference>
<dbReference type="InterPro" id="IPR015424">
    <property type="entry name" value="PyrdxlP-dep_Trfase"/>
</dbReference>
<dbReference type="GO" id="GO:0008483">
    <property type="term" value="F:transaminase activity"/>
    <property type="evidence" value="ECO:0007669"/>
    <property type="project" value="UniProtKB-KW"/>
</dbReference>
<protein>
    <recommendedName>
        <fullName evidence="2">8-amino-7-oxononanoate synthase</fullName>
        <ecNumber evidence="2">2.3.1.47</ecNumber>
    </recommendedName>
</protein>
<evidence type="ECO:0000256" key="4">
    <source>
        <dbReference type="ARBA" id="ARBA00047715"/>
    </source>
</evidence>
<keyword evidence="3 5" id="KW-0808">Transferase</keyword>
<comment type="catalytic activity">
    <reaction evidence="4">
        <text>6-carboxyhexanoyl-[ACP] + L-alanine + H(+) = (8S)-8-amino-7-oxononanoate + holo-[ACP] + CO2</text>
        <dbReference type="Rhea" id="RHEA:42288"/>
        <dbReference type="Rhea" id="RHEA-COMP:9685"/>
        <dbReference type="Rhea" id="RHEA-COMP:9955"/>
        <dbReference type="ChEBI" id="CHEBI:15378"/>
        <dbReference type="ChEBI" id="CHEBI:16526"/>
        <dbReference type="ChEBI" id="CHEBI:57972"/>
        <dbReference type="ChEBI" id="CHEBI:64479"/>
        <dbReference type="ChEBI" id="CHEBI:78846"/>
        <dbReference type="ChEBI" id="CHEBI:149468"/>
        <dbReference type="EC" id="2.3.1.47"/>
    </reaction>
</comment>
<comment type="cofactor">
    <cofactor evidence="1">
        <name>pyridoxal 5'-phosphate</name>
        <dbReference type="ChEBI" id="CHEBI:597326"/>
    </cofactor>
</comment>
<dbReference type="EMBL" id="JAAGMN010009078">
    <property type="protein sequence ID" value="NEE21415.1"/>
    <property type="molecule type" value="Genomic_DNA"/>
</dbReference>
<evidence type="ECO:0000313" key="5">
    <source>
        <dbReference type="EMBL" id="NEE21415.1"/>
    </source>
</evidence>
<accession>A0A6G3XUB3</accession>
<dbReference type="GO" id="GO:0008710">
    <property type="term" value="F:8-amino-7-oxononanoate synthase activity"/>
    <property type="evidence" value="ECO:0007669"/>
    <property type="project" value="UniProtKB-EC"/>
</dbReference>
<keyword evidence="5" id="KW-0032">Aminotransferase</keyword>
<dbReference type="EC" id="2.3.1.47" evidence="2"/>
<dbReference type="InterPro" id="IPR050087">
    <property type="entry name" value="AON_synthase_class-II"/>
</dbReference>
<gene>
    <name evidence="5" type="ORF">G3M58_85015</name>
</gene>
<dbReference type="AlphaFoldDB" id="A0A6G3XUB3"/>
<sequence>GDRWLIDFASCNYLGFDRDQEIIGAIEPAVRRWGTHPSWSRLLGSPRIYPEIEERLAALLEAPDTLLLPTATLIHASVIPVLAGSGYVFVEATAHRTVYDGCVAARGQGATLQRFRGDRPDRLDAQLRAVPSGSARLVCLDGVNSMSGNIPDVPLL</sequence>
<evidence type="ECO:0000256" key="2">
    <source>
        <dbReference type="ARBA" id="ARBA00013187"/>
    </source>
</evidence>
<evidence type="ECO:0000256" key="1">
    <source>
        <dbReference type="ARBA" id="ARBA00001933"/>
    </source>
</evidence>
<organism evidence="5">
    <name type="scientific">Streptomyces sp. SID7499</name>
    <dbReference type="NCBI Taxonomy" id="2706086"/>
    <lineage>
        <taxon>Bacteria</taxon>
        <taxon>Bacillati</taxon>
        <taxon>Actinomycetota</taxon>
        <taxon>Actinomycetes</taxon>
        <taxon>Kitasatosporales</taxon>
        <taxon>Streptomycetaceae</taxon>
        <taxon>Streptomyces</taxon>
    </lineage>
</organism>
<feature type="non-terminal residue" evidence="5">
    <location>
        <position position="156"/>
    </location>
</feature>
<dbReference type="InterPro" id="IPR015421">
    <property type="entry name" value="PyrdxlP-dep_Trfase_major"/>
</dbReference>
<feature type="non-terminal residue" evidence="5">
    <location>
        <position position="1"/>
    </location>
</feature>
<name>A0A6G3XUB3_9ACTN</name>
<dbReference type="Gene3D" id="3.40.640.10">
    <property type="entry name" value="Type I PLP-dependent aspartate aminotransferase-like (Major domain)"/>
    <property type="match status" value="1"/>
</dbReference>
<reference evidence="5" key="1">
    <citation type="submission" date="2020-01" db="EMBL/GenBank/DDBJ databases">
        <title>Insect and environment-associated Actinomycetes.</title>
        <authorList>
            <person name="Currrie C."/>
            <person name="Chevrette M."/>
            <person name="Carlson C."/>
            <person name="Stubbendieck R."/>
            <person name="Wendt-Pienkowski E."/>
        </authorList>
    </citation>
    <scope>NUCLEOTIDE SEQUENCE</scope>
    <source>
        <strain evidence="5">SID7499</strain>
    </source>
</reference>
<comment type="caution">
    <text evidence="5">The sequence shown here is derived from an EMBL/GenBank/DDBJ whole genome shotgun (WGS) entry which is preliminary data.</text>
</comment>
<proteinExistence type="predicted"/>